<sequence length="158" mass="17594">MKKFAIPVLRFGFIIGAGIVLLICATVLPELAEFYAKIAPEWAYLKYPLLAAIYFTLIPFMAAVFFAMKLTFIIQRREEFSEDAVFCLKAVRICALVLAIMYITGTVILSRLVDISPPIGLLVLLIILASVMVGSFAGILEELLRKVIGYKEEIELTV</sequence>
<feature type="transmembrane region" description="Helical" evidence="1">
    <location>
        <begin position="119"/>
        <end position="140"/>
    </location>
</feature>
<keyword evidence="1" id="KW-1133">Transmembrane helix</keyword>
<gene>
    <name evidence="2" type="ORF">J2Z34_001219</name>
</gene>
<evidence type="ECO:0000313" key="2">
    <source>
        <dbReference type="EMBL" id="MBP1918739.1"/>
    </source>
</evidence>
<evidence type="ECO:0008006" key="4">
    <source>
        <dbReference type="Google" id="ProtNLM"/>
    </source>
</evidence>
<dbReference type="Proteomes" id="UP001519271">
    <property type="component" value="Unassembled WGS sequence"/>
</dbReference>
<protein>
    <recommendedName>
        <fullName evidence="4">DUF2975 domain-containing protein</fullName>
    </recommendedName>
</protein>
<reference evidence="2 3" key="1">
    <citation type="submission" date="2021-03" db="EMBL/GenBank/DDBJ databases">
        <title>Genomic Encyclopedia of Type Strains, Phase IV (KMG-IV): sequencing the most valuable type-strain genomes for metagenomic binning, comparative biology and taxonomic classification.</title>
        <authorList>
            <person name="Goeker M."/>
        </authorList>
    </citation>
    <scope>NUCLEOTIDE SEQUENCE [LARGE SCALE GENOMIC DNA]</scope>
    <source>
        <strain evidence="2 3">DSM 6139</strain>
    </source>
</reference>
<keyword evidence="1" id="KW-0472">Membrane</keyword>
<feature type="transmembrane region" description="Helical" evidence="1">
    <location>
        <begin position="49"/>
        <end position="72"/>
    </location>
</feature>
<keyword evidence="1" id="KW-0812">Transmembrane</keyword>
<feature type="transmembrane region" description="Helical" evidence="1">
    <location>
        <begin position="7"/>
        <end position="29"/>
    </location>
</feature>
<name>A0ABS4G2H8_9CLOT</name>
<evidence type="ECO:0000256" key="1">
    <source>
        <dbReference type="SAM" id="Phobius"/>
    </source>
</evidence>
<proteinExistence type="predicted"/>
<feature type="transmembrane region" description="Helical" evidence="1">
    <location>
        <begin position="93"/>
        <end position="113"/>
    </location>
</feature>
<organism evidence="2 3">
    <name type="scientific">Youngiibacter multivorans</name>
    <dbReference type="NCBI Taxonomy" id="937251"/>
    <lineage>
        <taxon>Bacteria</taxon>
        <taxon>Bacillati</taxon>
        <taxon>Bacillota</taxon>
        <taxon>Clostridia</taxon>
        <taxon>Eubacteriales</taxon>
        <taxon>Clostridiaceae</taxon>
        <taxon>Youngiibacter</taxon>
    </lineage>
</organism>
<accession>A0ABS4G2H8</accession>
<dbReference type="Pfam" id="PF11188">
    <property type="entry name" value="DUF2975"/>
    <property type="match status" value="1"/>
</dbReference>
<comment type="caution">
    <text evidence="2">The sequence shown here is derived from an EMBL/GenBank/DDBJ whole genome shotgun (WGS) entry which is preliminary data.</text>
</comment>
<dbReference type="EMBL" id="JAGGKC010000008">
    <property type="protein sequence ID" value="MBP1918739.1"/>
    <property type="molecule type" value="Genomic_DNA"/>
</dbReference>
<evidence type="ECO:0000313" key="3">
    <source>
        <dbReference type="Proteomes" id="UP001519271"/>
    </source>
</evidence>
<keyword evidence="3" id="KW-1185">Reference proteome</keyword>
<dbReference type="RefSeq" id="WP_209458966.1">
    <property type="nucleotide sequence ID" value="NZ_JAGGKC010000008.1"/>
</dbReference>
<dbReference type="InterPro" id="IPR021354">
    <property type="entry name" value="DUF2975"/>
</dbReference>